<evidence type="ECO:0000256" key="10">
    <source>
        <dbReference type="ARBA" id="ARBA00022984"/>
    </source>
</evidence>
<dbReference type="GO" id="GO:0000287">
    <property type="term" value="F:magnesium ion binding"/>
    <property type="evidence" value="ECO:0007669"/>
    <property type="project" value="UniProtKB-UniRule"/>
</dbReference>
<comment type="pathway">
    <text evidence="2 17">Nucleotide-sugar biosynthesis; UDP-N-acetyl-alpha-D-glucosamine biosynthesis; UDP-N-acetyl-alpha-D-glucosamine from N-acetyl-alpha-D-glucosamine 1-phosphate: step 1/1.</text>
</comment>
<keyword evidence="3 17" id="KW-0963">Cytoplasm</keyword>
<dbReference type="Gene3D" id="3.90.550.10">
    <property type="entry name" value="Spore Coat Polysaccharide Biosynthesis Protein SpsA, Chain A"/>
    <property type="match status" value="1"/>
</dbReference>
<feature type="region of interest" description="Pyrophosphorylase" evidence="17">
    <location>
        <begin position="1"/>
        <end position="228"/>
    </location>
</feature>
<evidence type="ECO:0000256" key="5">
    <source>
        <dbReference type="ARBA" id="ARBA00022695"/>
    </source>
</evidence>
<feature type="region of interest" description="Linker" evidence="17">
    <location>
        <begin position="229"/>
        <end position="249"/>
    </location>
</feature>
<dbReference type="RefSeq" id="WP_207599517.1">
    <property type="nucleotide sequence ID" value="NZ_JAFNJU010000005.1"/>
</dbReference>
<feature type="binding site" evidence="17">
    <location>
        <begin position="78"/>
        <end position="79"/>
    </location>
    <ligand>
        <name>UDP-N-acetyl-alpha-D-glucosamine</name>
        <dbReference type="ChEBI" id="CHEBI:57705"/>
    </ligand>
</feature>
<feature type="region of interest" description="N-acetyltransferase" evidence="17">
    <location>
        <begin position="250"/>
        <end position="457"/>
    </location>
</feature>
<comment type="pathway">
    <text evidence="17">Bacterial outer membrane biogenesis; LPS lipid A biosynthesis.</text>
</comment>
<keyword evidence="8 17" id="KW-0460">Magnesium</keyword>
<comment type="pathway">
    <text evidence="1 17">Nucleotide-sugar biosynthesis; UDP-N-acetyl-alpha-D-glucosamine biosynthesis; N-acetyl-alpha-D-glucosamine 1-phosphate from alpha-D-glucosamine 6-phosphate (route II): step 2/2.</text>
</comment>
<dbReference type="EC" id="2.3.1.157" evidence="17"/>
<dbReference type="InterPro" id="IPR005882">
    <property type="entry name" value="Bifunctional_GlmU"/>
</dbReference>
<evidence type="ECO:0000256" key="7">
    <source>
        <dbReference type="ARBA" id="ARBA00022737"/>
    </source>
</evidence>
<dbReference type="GO" id="GO:0019134">
    <property type="term" value="F:glucosamine-1-phosphate N-acetyltransferase activity"/>
    <property type="evidence" value="ECO:0007669"/>
    <property type="project" value="UniProtKB-UniRule"/>
</dbReference>
<dbReference type="GO" id="GO:0000902">
    <property type="term" value="P:cell morphogenesis"/>
    <property type="evidence" value="ECO:0007669"/>
    <property type="project" value="UniProtKB-UniRule"/>
</dbReference>
<dbReference type="InterPro" id="IPR038009">
    <property type="entry name" value="GlmU_C_LbH"/>
</dbReference>
<keyword evidence="11 17" id="KW-0511">Multifunctional enzyme</keyword>
<evidence type="ECO:0000256" key="9">
    <source>
        <dbReference type="ARBA" id="ARBA00022960"/>
    </source>
</evidence>
<keyword evidence="13 17" id="KW-0961">Cell wall biogenesis/degradation</keyword>
<comment type="similarity">
    <text evidence="17">In the N-terminal section; belongs to the N-acetylglucosamine-1-phosphate uridyltransferase family.</text>
</comment>
<feature type="binding site" evidence="17">
    <location>
        <position position="169"/>
    </location>
    <ligand>
        <name>UDP-N-acetyl-alpha-D-glucosamine</name>
        <dbReference type="ChEBI" id="CHEBI:57705"/>
    </ligand>
</feature>
<dbReference type="InterPro" id="IPR050065">
    <property type="entry name" value="GlmU-like"/>
</dbReference>
<dbReference type="SUPFAM" id="SSF51161">
    <property type="entry name" value="Trimeric LpxA-like enzymes"/>
    <property type="match status" value="1"/>
</dbReference>
<keyword evidence="7 17" id="KW-0677">Repeat</keyword>
<feature type="binding site" evidence="17">
    <location>
        <position position="140"/>
    </location>
    <ligand>
        <name>UDP-N-acetyl-alpha-D-glucosamine</name>
        <dbReference type="ChEBI" id="CHEBI:57705"/>
    </ligand>
</feature>
<keyword evidence="5 17" id="KW-0548">Nucleotidyltransferase</keyword>
<feature type="binding site" evidence="17">
    <location>
        <begin position="384"/>
        <end position="385"/>
    </location>
    <ligand>
        <name>acetyl-CoA</name>
        <dbReference type="ChEBI" id="CHEBI:57288"/>
    </ligand>
</feature>
<comment type="caution">
    <text evidence="17">Lacks conserved residue(s) required for the propagation of feature annotation.</text>
</comment>
<evidence type="ECO:0000256" key="15">
    <source>
        <dbReference type="ARBA" id="ARBA00048493"/>
    </source>
</evidence>
<evidence type="ECO:0000256" key="12">
    <source>
        <dbReference type="ARBA" id="ARBA00023315"/>
    </source>
</evidence>
<dbReference type="GO" id="GO:0016020">
    <property type="term" value="C:membrane"/>
    <property type="evidence" value="ECO:0007669"/>
    <property type="project" value="GOC"/>
</dbReference>
<evidence type="ECO:0000256" key="14">
    <source>
        <dbReference type="ARBA" id="ARBA00048247"/>
    </source>
</evidence>
<dbReference type="CDD" id="cd02540">
    <property type="entry name" value="GT2_GlmU_N_bac"/>
    <property type="match status" value="1"/>
</dbReference>
<comment type="function">
    <text evidence="16 17">Catalyzes the last two sequential reactions in the de novo biosynthetic pathway for UDP-N-acetylglucosamine (UDP-GlcNAc). The C-terminal domain catalyzes the transfer of acetyl group from acetyl coenzyme A to glucosamine-1-phosphate (GlcN-1-P) to produce N-acetylglucosamine-1-phosphate (GlcNAc-1-P), which is converted into UDP-GlcNAc by the transfer of uridine 5-monophosphate (from uridine 5-triphosphate), a reaction catalyzed by the N-terminal domain.</text>
</comment>
<evidence type="ECO:0000256" key="2">
    <source>
        <dbReference type="ARBA" id="ARBA00005208"/>
    </source>
</evidence>
<keyword evidence="9 17" id="KW-0133">Cell shape</keyword>
<dbReference type="GO" id="GO:0009252">
    <property type="term" value="P:peptidoglycan biosynthetic process"/>
    <property type="evidence" value="ECO:0007669"/>
    <property type="project" value="UniProtKB-UniRule"/>
</dbReference>
<name>A0A939HCX2_9CLOT</name>
<evidence type="ECO:0000256" key="17">
    <source>
        <dbReference type="HAMAP-Rule" id="MF_01631"/>
    </source>
</evidence>
<dbReference type="GO" id="GO:0005737">
    <property type="term" value="C:cytoplasm"/>
    <property type="evidence" value="ECO:0007669"/>
    <property type="project" value="UniProtKB-SubCell"/>
</dbReference>
<dbReference type="EMBL" id="JAFNJU010000005">
    <property type="protein sequence ID" value="MBO1264998.1"/>
    <property type="molecule type" value="Genomic_DNA"/>
</dbReference>
<dbReference type="Proteomes" id="UP000664218">
    <property type="component" value="Unassembled WGS sequence"/>
</dbReference>
<dbReference type="InterPro" id="IPR029044">
    <property type="entry name" value="Nucleotide-diphossugar_trans"/>
</dbReference>
<dbReference type="Gene3D" id="2.160.10.10">
    <property type="entry name" value="Hexapeptide repeat proteins"/>
    <property type="match status" value="1"/>
</dbReference>
<dbReference type="AlphaFoldDB" id="A0A939HCX2"/>
<evidence type="ECO:0000256" key="13">
    <source>
        <dbReference type="ARBA" id="ARBA00023316"/>
    </source>
</evidence>
<comment type="catalytic activity">
    <reaction evidence="14 17">
        <text>alpha-D-glucosamine 1-phosphate + acetyl-CoA = N-acetyl-alpha-D-glucosamine 1-phosphate + CoA + H(+)</text>
        <dbReference type="Rhea" id="RHEA:13725"/>
        <dbReference type="ChEBI" id="CHEBI:15378"/>
        <dbReference type="ChEBI" id="CHEBI:57287"/>
        <dbReference type="ChEBI" id="CHEBI:57288"/>
        <dbReference type="ChEBI" id="CHEBI:57776"/>
        <dbReference type="ChEBI" id="CHEBI:58516"/>
        <dbReference type="EC" id="2.3.1.157"/>
    </reaction>
</comment>
<feature type="active site" description="Proton acceptor" evidence="17">
    <location>
        <position position="361"/>
    </location>
</feature>
<feature type="binding site" evidence="17">
    <location>
        <position position="375"/>
    </location>
    <ligand>
        <name>UDP-N-acetyl-alpha-D-glucosamine</name>
        <dbReference type="ChEBI" id="CHEBI:57705"/>
    </ligand>
</feature>
<feature type="binding site" evidence="17">
    <location>
        <position position="226"/>
    </location>
    <ligand>
        <name>UDP-N-acetyl-alpha-D-glucosamine</name>
        <dbReference type="ChEBI" id="CHEBI:57705"/>
    </ligand>
</feature>
<comment type="cofactor">
    <cofactor evidence="17">
        <name>Mg(2+)</name>
        <dbReference type="ChEBI" id="CHEBI:18420"/>
    </cofactor>
    <text evidence="17">Binds 1 Mg(2+) ion per subunit.</text>
</comment>
<feature type="binding site" evidence="17">
    <location>
        <position position="73"/>
    </location>
    <ligand>
        <name>UDP-N-acetyl-alpha-D-glucosamine</name>
        <dbReference type="ChEBI" id="CHEBI:57705"/>
    </ligand>
</feature>
<evidence type="ECO:0000256" key="8">
    <source>
        <dbReference type="ARBA" id="ARBA00022842"/>
    </source>
</evidence>
<dbReference type="InterPro" id="IPR056729">
    <property type="entry name" value="GMPPB_C"/>
</dbReference>
<dbReference type="GO" id="GO:0006048">
    <property type="term" value="P:UDP-N-acetylglucosamine biosynthetic process"/>
    <property type="evidence" value="ECO:0007669"/>
    <property type="project" value="InterPro"/>
</dbReference>
<keyword evidence="6 17" id="KW-0479">Metal-binding</keyword>
<comment type="similarity">
    <text evidence="17">In the C-terminal section; belongs to the transferase hexapeptide repeat family.</text>
</comment>
<keyword evidence="21" id="KW-1185">Reference proteome</keyword>
<feature type="binding site" evidence="17">
    <location>
        <position position="349"/>
    </location>
    <ligand>
        <name>UDP-N-acetyl-alpha-D-glucosamine</name>
        <dbReference type="ChEBI" id="CHEBI:57705"/>
    </ligand>
</feature>
<dbReference type="PANTHER" id="PTHR43584">
    <property type="entry name" value="NUCLEOTIDYL TRANSFERASE"/>
    <property type="match status" value="1"/>
</dbReference>
<dbReference type="HAMAP" id="MF_01631">
    <property type="entry name" value="GlmU"/>
    <property type="match status" value="1"/>
</dbReference>
<dbReference type="InterPro" id="IPR011004">
    <property type="entry name" value="Trimer_LpxA-like_sf"/>
</dbReference>
<feature type="domain" description="Nucleotidyl transferase" evidence="18">
    <location>
        <begin position="5"/>
        <end position="208"/>
    </location>
</feature>
<evidence type="ECO:0000256" key="16">
    <source>
        <dbReference type="ARBA" id="ARBA00049628"/>
    </source>
</evidence>
<feature type="binding site" evidence="17">
    <location>
        <position position="331"/>
    </location>
    <ligand>
        <name>UDP-N-acetyl-alpha-D-glucosamine</name>
        <dbReference type="ChEBI" id="CHEBI:57705"/>
    </ligand>
</feature>
<evidence type="ECO:0000256" key="1">
    <source>
        <dbReference type="ARBA" id="ARBA00005166"/>
    </source>
</evidence>
<keyword evidence="4 17" id="KW-0808">Transferase</keyword>
<evidence type="ECO:0000313" key="21">
    <source>
        <dbReference type="Proteomes" id="UP000664218"/>
    </source>
</evidence>
<feature type="binding site" evidence="17">
    <location>
        <position position="421"/>
    </location>
    <ligand>
        <name>acetyl-CoA</name>
        <dbReference type="ChEBI" id="CHEBI:57288"/>
    </ligand>
</feature>
<dbReference type="GO" id="GO:0009245">
    <property type="term" value="P:lipid A biosynthetic process"/>
    <property type="evidence" value="ECO:0007669"/>
    <property type="project" value="UniProtKB-UniRule"/>
</dbReference>
<gene>
    <name evidence="17 20" type="primary">glmU</name>
    <name evidence="20" type="ORF">J3A84_08155</name>
</gene>
<keyword evidence="10 17" id="KW-0573">Peptidoglycan synthesis</keyword>
<comment type="catalytic activity">
    <reaction evidence="15 17">
        <text>N-acetyl-alpha-D-glucosamine 1-phosphate + UTP + H(+) = UDP-N-acetyl-alpha-D-glucosamine + diphosphate</text>
        <dbReference type="Rhea" id="RHEA:13509"/>
        <dbReference type="ChEBI" id="CHEBI:15378"/>
        <dbReference type="ChEBI" id="CHEBI:33019"/>
        <dbReference type="ChEBI" id="CHEBI:46398"/>
        <dbReference type="ChEBI" id="CHEBI:57705"/>
        <dbReference type="ChEBI" id="CHEBI:57776"/>
        <dbReference type="EC" id="2.7.7.23"/>
    </reaction>
</comment>
<sequence>MGKYALILAAGEGKRMKSATSKVLHKVCGKEMVNHVIDIMRKAGFDDVNVIVGKGKDQVMAKTADREVSFSVQEEQLGTGHAVLCAKDFLAGKEGTVAIFTGDAPLIREETVKEMLKSHEEGAYSATLLTSIIEDPSGYGRVKRDGNDVEKIIEHKDCTSEELLLQEINAGMYMFDVQELLQALSLLKNDNAQGEYYLTDVIEIMREKNLKIGASVTEFDETRGVNSRAQLAEAEAILRKRINLRHMENGVTLIDPNTTYIGADVEIGNDTIIYPNNVIEGSTVIGSGVTLYQNSRIVDSVIHDEVSITSSVILSSQIGRKTTVGPFAYIRPESVIGEEVKVGDFVEIKKSSIGNGTKISHLTYIGDAEVGSRVNFGCGTVVVNYDGKSKFKTVVEDNAFIGCNTNLVAPVTVHKGAFTAAGSTITDDVPEEGLGIARTKQVNKEGWVKKRKESGKY</sequence>
<dbReference type="CDD" id="cd03353">
    <property type="entry name" value="LbH_GlmU_C"/>
    <property type="match status" value="1"/>
</dbReference>
<feature type="domain" description="Mannose-1-phosphate guanyltransferase C-terminal" evidence="19">
    <location>
        <begin position="264"/>
        <end position="352"/>
    </location>
</feature>
<dbReference type="Pfam" id="PF00483">
    <property type="entry name" value="NTP_transferase"/>
    <property type="match status" value="1"/>
</dbReference>
<reference evidence="20" key="1">
    <citation type="submission" date="2021-03" db="EMBL/GenBank/DDBJ databases">
        <title>Proteiniclasticum marinus sp. nov., isolated from tidal flat sediment.</title>
        <authorList>
            <person name="Namirimu T."/>
            <person name="Yang J.-A."/>
            <person name="Yang S.-H."/>
            <person name="Kim Y.-J."/>
            <person name="Kwon K.K."/>
        </authorList>
    </citation>
    <scope>NUCLEOTIDE SEQUENCE</scope>
    <source>
        <strain evidence="20">SCR006</strain>
    </source>
</reference>
<organism evidence="20 21">
    <name type="scientific">Proteiniclasticum aestuarii</name>
    <dbReference type="NCBI Taxonomy" id="2817862"/>
    <lineage>
        <taxon>Bacteria</taxon>
        <taxon>Bacillati</taxon>
        <taxon>Bacillota</taxon>
        <taxon>Clostridia</taxon>
        <taxon>Eubacteriales</taxon>
        <taxon>Clostridiaceae</taxon>
        <taxon>Proteiniclasticum</taxon>
    </lineage>
</organism>
<dbReference type="NCBIfam" id="TIGR01173">
    <property type="entry name" value="glmU"/>
    <property type="match status" value="1"/>
</dbReference>
<feature type="binding site" evidence="17">
    <location>
        <position position="364"/>
    </location>
    <ligand>
        <name>UDP-N-acetyl-alpha-D-glucosamine</name>
        <dbReference type="ChEBI" id="CHEBI:57705"/>
    </ligand>
</feature>
<protein>
    <recommendedName>
        <fullName evidence="17">Bifunctional protein GlmU</fullName>
    </recommendedName>
    <domain>
        <recommendedName>
            <fullName evidence="17">UDP-N-acetylglucosamine pyrophosphorylase</fullName>
            <ecNumber evidence="17">2.7.7.23</ecNumber>
        </recommendedName>
        <alternativeName>
            <fullName evidence="17">N-acetylglucosamine-1-phosphate uridyltransferase</fullName>
        </alternativeName>
    </domain>
    <domain>
        <recommendedName>
            <fullName evidence="17">Glucosamine-1-phosphate N-acetyltransferase</fullName>
            <ecNumber evidence="17">2.3.1.157</ecNumber>
        </recommendedName>
    </domain>
</protein>
<accession>A0A939HCX2</accession>
<proteinExistence type="inferred from homology"/>
<evidence type="ECO:0000256" key="6">
    <source>
        <dbReference type="ARBA" id="ARBA00022723"/>
    </source>
</evidence>
<evidence type="ECO:0000256" key="4">
    <source>
        <dbReference type="ARBA" id="ARBA00022679"/>
    </source>
</evidence>
<keyword evidence="12 17" id="KW-0012">Acyltransferase</keyword>
<dbReference type="Pfam" id="PF25087">
    <property type="entry name" value="GMPPB_C"/>
    <property type="match status" value="1"/>
</dbReference>
<dbReference type="SUPFAM" id="SSF53448">
    <property type="entry name" value="Nucleotide-diphospho-sugar transferases"/>
    <property type="match status" value="1"/>
</dbReference>
<feature type="binding site" evidence="17">
    <location>
        <position position="22"/>
    </location>
    <ligand>
        <name>UDP-N-acetyl-alpha-D-glucosamine</name>
        <dbReference type="ChEBI" id="CHEBI:57705"/>
    </ligand>
</feature>
<comment type="subcellular location">
    <subcellularLocation>
        <location evidence="17">Cytoplasm</location>
    </subcellularLocation>
</comment>
<dbReference type="InterPro" id="IPR005835">
    <property type="entry name" value="NTP_transferase_dom"/>
</dbReference>
<dbReference type="NCBIfam" id="NF010934">
    <property type="entry name" value="PRK14354.1"/>
    <property type="match status" value="1"/>
</dbReference>
<comment type="subunit">
    <text evidence="17">Homotrimer.</text>
</comment>
<dbReference type="GO" id="GO:0003977">
    <property type="term" value="F:UDP-N-acetylglucosamine diphosphorylase activity"/>
    <property type="evidence" value="ECO:0007669"/>
    <property type="project" value="UniProtKB-UniRule"/>
</dbReference>
<feature type="binding site" evidence="17">
    <location>
        <position position="438"/>
    </location>
    <ligand>
        <name>acetyl-CoA</name>
        <dbReference type="ChEBI" id="CHEBI:57288"/>
    </ligand>
</feature>
<evidence type="ECO:0000313" key="20">
    <source>
        <dbReference type="EMBL" id="MBO1264998.1"/>
    </source>
</evidence>
<evidence type="ECO:0000256" key="11">
    <source>
        <dbReference type="ARBA" id="ARBA00023268"/>
    </source>
</evidence>
<evidence type="ECO:0000259" key="18">
    <source>
        <dbReference type="Pfam" id="PF00483"/>
    </source>
</evidence>
<feature type="binding site" evidence="17">
    <location>
        <begin position="8"/>
        <end position="11"/>
    </location>
    <ligand>
        <name>UDP-N-acetyl-alpha-D-glucosamine</name>
        <dbReference type="ChEBI" id="CHEBI:57705"/>
    </ligand>
</feature>
<comment type="caution">
    <text evidence="20">The sequence shown here is derived from an EMBL/GenBank/DDBJ whole genome shotgun (WGS) entry which is preliminary data.</text>
</comment>
<dbReference type="EC" id="2.7.7.23" evidence="17"/>
<evidence type="ECO:0000259" key="19">
    <source>
        <dbReference type="Pfam" id="PF25087"/>
    </source>
</evidence>
<dbReference type="PANTHER" id="PTHR43584:SF3">
    <property type="entry name" value="BIFUNCTIONAL PROTEIN GLMU"/>
    <property type="match status" value="1"/>
</dbReference>
<feature type="binding site" evidence="17">
    <location>
        <position position="154"/>
    </location>
    <ligand>
        <name>UDP-N-acetyl-alpha-D-glucosamine</name>
        <dbReference type="ChEBI" id="CHEBI:57705"/>
    </ligand>
</feature>
<dbReference type="GO" id="GO:0071555">
    <property type="term" value="P:cell wall organization"/>
    <property type="evidence" value="ECO:0007669"/>
    <property type="project" value="UniProtKB-KW"/>
</dbReference>
<dbReference type="GO" id="GO:0008360">
    <property type="term" value="P:regulation of cell shape"/>
    <property type="evidence" value="ECO:0007669"/>
    <property type="project" value="UniProtKB-KW"/>
</dbReference>
<feature type="binding site" evidence="17">
    <location>
        <position position="103"/>
    </location>
    <ligand>
        <name>Mg(2+)</name>
        <dbReference type="ChEBI" id="CHEBI:18420"/>
    </ligand>
</feature>
<feature type="binding site" evidence="17">
    <location>
        <position position="226"/>
    </location>
    <ligand>
        <name>Mg(2+)</name>
        <dbReference type="ChEBI" id="CHEBI:18420"/>
    </ligand>
</feature>
<evidence type="ECO:0000256" key="3">
    <source>
        <dbReference type="ARBA" id="ARBA00022490"/>
    </source>
</evidence>